<dbReference type="InterPro" id="IPR000863">
    <property type="entry name" value="Sulfotransferase_dom"/>
</dbReference>
<evidence type="ECO:0000313" key="19">
    <source>
        <dbReference type="Proteomes" id="UP000472263"/>
    </source>
</evidence>
<evidence type="ECO:0000256" key="10">
    <source>
        <dbReference type="ARBA" id="ARBA00023180"/>
    </source>
</evidence>
<dbReference type="Ensembl" id="ENSMMDT00005004747.1">
    <property type="protein sequence ID" value="ENSMMDP00005004628.1"/>
    <property type="gene ID" value="ENSMMDG00005002513.1"/>
</dbReference>
<dbReference type="GO" id="GO:0000139">
    <property type="term" value="C:Golgi membrane"/>
    <property type="evidence" value="ECO:0007669"/>
    <property type="project" value="UniProtKB-SubCell"/>
</dbReference>
<evidence type="ECO:0000256" key="16">
    <source>
        <dbReference type="SAM" id="Phobius"/>
    </source>
</evidence>
<comment type="subcellular location">
    <subcellularLocation>
        <location evidence="11">Endomembrane system</location>
        <topology evidence="11">Single-pass type II membrane protein</topology>
    </subcellularLocation>
    <subcellularLocation>
        <location evidence="1">Golgi apparatus membrane</location>
    </subcellularLocation>
</comment>
<sequence>MFGSTRLCGQAGQQTYRVQSKLSVFFTMIILFTYLFYCLTGYCDSLPRPVYDQQSSFLNKILLNDGPEAQHPGAHKNASPVSFVREQLSDLDTVDSNVLPAASGSSNISIANNFGSKKFPQAIIIGVKKGGTRALLEFLRIHPDVRAVGAEPHFFDRFYDKGLEWYRNLMPRTLEGQITMEKTPSYFITKEAPRRVFSMSRQTKLIVVVRDPVTRAVSDYTQTLSKSPGLPSFQNLAFRNSTTGLIDTSWSAVRIGIYAKHLENWLRFFPLSRFLFVSGERLVSDPAGEMGRVQDFLGLKRVVTDKHFYFNQTKGFPCLKKPEGSSRPRCLGKSKGRPHPQIPSEVLLRLRDFYRPFNLKFYQMTGQDFGWD</sequence>
<keyword evidence="6 16" id="KW-1133">Transmembrane helix</keyword>
<dbReference type="GO" id="GO:0008467">
    <property type="term" value="F:[heparan sulfate]-glucosamine 3-sulfotransferase activity"/>
    <property type="evidence" value="ECO:0007669"/>
    <property type="project" value="TreeGrafter"/>
</dbReference>
<name>A0A667WSK2_9TELE</name>
<feature type="binding site" evidence="13">
    <location>
        <position position="218"/>
    </location>
    <ligand>
        <name>3'-phosphoadenylyl sulfate</name>
        <dbReference type="ChEBI" id="CHEBI:58339"/>
    </ligand>
</feature>
<dbReference type="Gene3D" id="3.40.50.300">
    <property type="entry name" value="P-loop containing nucleotide triphosphate hydrolases"/>
    <property type="match status" value="1"/>
</dbReference>
<feature type="active site" description="For sulfotransferase activity" evidence="12">
    <location>
        <position position="129"/>
    </location>
</feature>
<dbReference type="InParanoid" id="A0A667WSK2"/>
<feature type="disulfide bond" evidence="14">
    <location>
        <begin position="318"/>
        <end position="330"/>
    </location>
</feature>
<evidence type="ECO:0000256" key="3">
    <source>
        <dbReference type="ARBA" id="ARBA00022679"/>
    </source>
</evidence>
<proteinExistence type="inferred from homology"/>
<reference evidence="18" key="1">
    <citation type="submission" date="2019-06" db="EMBL/GenBank/DDBJ databases">
        <authorList>
            <consortium name="Wellcome Sanger Institute Data Sharing"/>
        </authorList>
    </citation>
    <scope>NUCLEOTIDE SEQUENCE [LARGE SCALE GENOMIC DNA]</scope>
</reference>
<feature type="binding site" evidence="13">
    <location>
        <begin position="129"/>
        <end position="133"/>
    </location>
    <ligand>
        <name>3'-phosphoadenylyl sulfate</name>
        <dbReference type="ChEBI" id="CHEBI:58339"/>
    </ligand>
</feature>
<keyword evidence="10" id="KW-0325">Glycoprotein</keyword>
<evidence type="ECO:0000313" key="18">
    <source>
        <dbReference type="Ensembl" id="ENSMMDP00005004628.1"/>
    </source>
</evidence>
<evidence type="ECO:0000256" key="11">
    <source>
        <dbReference type="ARBA" id="ARBA00060399"/>
    </source>
</evidence>
<feature type="domain" description="Sulfotransferase" evidence="17">
    <location>
        <begin position="120"/>
        <end position="355"/>
    </location>
</feature>
<dbReference type="AlphaFoldDB" id="A0A667WSK2"/>
<keyword evidence="3 15" id="KW-0808">Transferase</keyword>
<keyword evidence="9 14" id="KW-1015">Disulfide bond</keyword>
<dbReference type="PANTHER" id="PTHR10605:SF62">
    <property type="entry name" value="HEPARAN SULFATE GLUCOSAMINE 3-O-SULFOTRANSFERASE 6"/>
    <property type="match status" value="1"/>
</dbReference>
<evidence type="ECO:0000256" key="13">
    <source>
        <dbReference type="PIRSR" id="PIRSR637359-2"/>
    </source>
</evidence>
<evidence type="ECO:0000256" key="2">
    <source>
        <dbReference type="ARBA" id="ARBA00005771"/>
    </source>
</evidence>
<reference evidence="18" key="2">
    <citation type="submission" date="2025-08" db="UniProtKB">
        <authorList>
            <consortium name="Ensembl"/>
        </authorList>
    </citation>
    <scope>IDENTIFICATION</scope>
</reference>
<keyword evidence="5" id="KW-0735">Signal-anchor</keyword>
<comment type="similarity">
    <text evidence="2 15">Belongs to the sulfotransferase 1 family.</text>
</comment>
<dbReference type="Proteomes" id="UP000472263">
    <property type="component" value="Chromosome 19"/>
</dbReference>
<dbReference type="InterPro" id="IPR027417">
    <property type="entry name" value="P-loop_NTPase"/>
</dbReference>
<evidence type="ECO:0000256" key="9">
    <source>
        <dbReference type="ARBA" id="ARBA00023157"/>
    </source>
</evidence>
<keyword evidence="7" id="KW-0333">Golgi apparatus</keyword>
<evidence type="ECO:0000256" key="8">
    <source>
        <dbReference type="ARBA" id="ARBA00023136"/>
    </source>
</evidence>
<protein>
    <recommendedName>
        <fullName evidence="15">Sulfotransferase</fullName>
        <ecNumber evidence="15">2.8.2.-</ecNumber>
    </recommendedName>
</protein>
<keyword evidence="8 16" id="KW-0472">Membrane</keyword>
<dbReference type="GeneTree" id="ENSGT00940000165237"/>
<feature type="binding site" evidence="13">
    <location>
        <begin position="335"/>
        <end position="339"/>
    </location>
    <ligand>
        <name>3'-phosphoadenylyl sulfate</name>
        <dbReference type="ChEBI" id="CHEBI:58339"/>
    </ligand>
</feature>
<evidence type="ECO:0000256" key="5">
    <source>
        <dbReference type="ARBA" id="ARBA00022968"/>
    </source>
</evidence>
<evidence type="ECO:0000256" key="14">
    <source>
        <dbReference type="PIRSR" id="PIRSR637359-3"/>
    </source>
</evidence>
<feature type="transmembrane region" description="Helical" evidence="16">
    <location>
        <begin position="22"/>
        <end position="42"/>
    </location>
</feature>
<dbReference type="SUPFAM" id="SSF52540">
    <property type="entry name" value="P-loop containing nucleoside triphosphate hydrolases"/>
    <property type="match status" value="1"/>
</dbReference>
<accession>A0A667WSK2</accession>
<evidence type="ECO:0000256" key="7">
    <source>
        <dbReference type="ARBA" id="ARBA00023034"/>
    </source>
</evidence>
<evidence type="ECO:0000256" key="12">
    <source>
        <dbReference type="PIRSR" id="PIRSR637359-1"/>
    </source>
</evidence>
<keyword evidence="19" id="KW-1185">Reference proteome</keyword>
<dbReference type="Pfam" id="PF00685">
    <property type="entry name" value="Sulfotransfer_1"/>
    <property type="match status" value="1"/>
</dbReference>
<gene>
    <name evidence="18" type="primary">si:dkey-121b10.7</name>
</gene>
<dbReference type="InterPro" id="IPR037359">
    <property type="entry name" value="NST/OST"/>
</dbReference>
<evidence type="ECO:0000256" key="1">
    <source>
        <dbReference type="ARBA" id="ARBA00004394"/>
    </source>
</evidence>
<evidence type="ECO:0000259" key="17">
    <source>
        <dbReference type="Pfam" id="PF00685"/>
    </source>
</evidence>
<reference evidence="18" key="3">
    <citation type="submission" date="2025-09" db="UniProtKB">
        <authorList>
            <consortium name="Ensembl"/>
        </authorList>
    </citation>
    <scope>IDENTIFICATION</scope>
</reference>
<organism evidence="18 19">
    <name type="scientific">Myripristis murdjan</name>
    <name type="common">pinecone soldierfish</name>
    <dbReference type="NCBI Taxonomy" id="586833"/>
    <lineage>
        <taxon>Eukaryota</taxon>
        <taxon>Metazoa</taxon>
        <taxon>Chordata</taxon>
        <taxon>Craniata</taxon>
        <taxon>Vertebrata</taxon>
        <taxon>Euteleostomi</taxon>
        <taxon>Actinopterygii</taxon>
        <taxon>Neopterygii</taxon>
        <taxon>Teleostei</taxon>
        <taxon>Neoteleostei</taxon>
        <taxon>Acanthomorphata</taxon>
        <taxon>Holocentriformes</taxon>
        <taxon>Holocentridae</taxon>
        <taxon>Myripristis</taxon>
    </lineage>
</organism>
<dbReference type="FunFam" id="3.40.50.300:FF:000194">
    <property type="entry name" value="Sulfotransferase"/>
    <property type="match status" value="1"/>
</dbReference>
<keyword evidence="4 16" id="KW-0812">Transmembrane</keyword>
<evidence type="ECO:0000256" key="15">
    <source>
        <dbReference type="RuleBase" id="RU361155"/>
    </source>
</evidence>
<feature type="binding site" evidence="13">
    <location>
        <position position="210"/>
    </location>
    <ligand>
        <name>3'-phosphoadenylyl sulfate</name>
        <dbReference type="ChEBI" id="CHEBI:58339"/>
    </ligand>
</feature>
<dbReference type="EC" id="2.8.2.-" evidence="15"/>
<evidence type="ECO:0000256" key="4">
    <source>
        <dbReference type="ARBA" id="ARBA00022692"/>
    </source>
</evidence>
<evidence type="ECO:0000256" key="6">
    <source>
        <dbReference type="ARBA" id="ARBA00022989"/>
    </source>
</evidence>
<dbReference type="PANTHER" id="PTHR10605">
    <property type="entry name" value="HEPARAN SULFATE SULFOTRANSFERASE"/>
    <property type="match status" value="1"/>
</dbReference>